<organism evidence="1 2">
    <name type="scientific">Vicia faba</name>
    <name type="common">Broad bean</name>
    <name type="synonym">Faba vulgaris</name>
    <dbReference type="NCBI Taxonomy" id="3906"/>
    <lineage>
        <taxon>Eukaryota</taxon>
        <taxon>Viridiplantae</taxon>
        <taxon>Streptophyta</taxon>
        <taxon>Embryophyta</taxon>
        <taxon>Tracheophyta</taxon>
        <taxon>Spermatophyta</taxon>
        <taxon>Magnoliopsida</taxon>
        <taxon>eudicotyledons</taxon>
        <taxon>Gunneridae</taxon>
        <taxon>Pentapetalae</taxon>
        <taxon>rosids</taxon>
        <taxon>fabids</taxon>
        <taxon>Fabales</taxon>
        <taxon>Fabaceae</taxon>
        <taxon>Papilionoideae</taxon>
        <taxon>50 kb inversion clade</taxon>
        <taxon>NPAAA clade</taxon>
        <taxon>Hologalegina</taxon>
        <taxon>IRL clade</taxon>
        <taxon>Fabeae</taxon>
        <taxon>Vicia</taxon>
    </lineage>
</organism>
<name>A0AAV1B5B1_VICFA</name>
<accession>A0AAV1B5B1</accession>
<reference evidence="1 2" key="1">
    <citation type="submission" date="2023-01" db="EMBL/GenBank/DDBJ databases">
        <authorList>
            <person name="Kreplak J."/>
        </authorList>
    </citation>
    <scope>NUCLEOTIDE SEQUENCE [LARGE SCALE GENOMIC DNA]</scope>
</reference>
<dbReference type="AlphaFoldDB" id="A0AAV1B5B1"/>
<proteinExistence type="predicted"/>
<evidence type="ECO:0000313" key="2">
    <source>
        <dbReference type="Proteomes" id="UP001157006"/>
    </source>
</evidence>
<keyword evidence="2" id="KW-1185">Reference proteome</keyword>
<dbReference type="Proteomes" id="UP001157006">
    <property type="component" value="Chromosome 6"/>
</dbReference>
<dbReference type="EMBL" id="OX451741">
    <property type="protein sequence ID" value="CAI8617513.1"/>
    <property type="molecule type" value="Genomic_DNA"/>
</dbReference>
<gene>
    <name evidence="1" type="ORF">VFH_VI080400</name>
</gene>
<sequence>MEKVDCKLMMNVCCGIERNKGGVNHGLVIVDGNSEATGRRQWSCYGEDGWEQWNGFVMKGEQRQRELDRIRGSGVACDRGDDDGYRDREGRCYRAWSMGSWREGVLVLVTEIGTESRFVGVVVKEKEGDVNDGGVIKGSGRRCLGEGVCGFGDGFGVE</sequence>
<evidence type="ECO:0000313" key="1">
    <source>
        <dbReference type="EMBL" id="CAI8617513.1"/>
    </source>
</evidence>
<protein>
    <submittedName>
        <fullName evidence="1">Uncharacterized protein</fullName>
    </submittedName>
</protein>